<keyword evidence="2" id="KW-1185">Reference proteome</keyword>
<reference evidence="2" key="1">
    <citation type="journal article" date="2019" name="Int. J. Syst. Evol. Microbiol.">
        <title>The Global Catalogue of Microorganisms (GCM) 10K type strain sequencing project: providing services to taxonomists for standard genome sequencing and annotation.</title>
        <authorList>
            <consortium name="The Broad Institute Genomics Platform"/>
            <consortium name="The Broad Institute Genome Sequencing Center for Infectious Disease"/>
            <person name="Wu L."/>
            <person name="Ma J."/>
        </authorList>
    </citation>
    <scope>NUCLEOTIDE SEQUENCE [LARGE SCALE GENOMIC DNA]</scope>
    <source>
        <strain evidence="2">JCM 4505</strain>
    </source>
</reference>
<evidence type="ECO:0008006" key="3">
    <source>
        <dbReference type="Google" id="ProtNLM"/>
    </source>
</evidence>
<dbReference type="EMBL" id="BAAABV010000005">
    <property type="protein sequence ID" value="GAA0270455.1"/>
    <property type="molecule type" value="Genomic_DNA"/>
</dbReference>
<comment type="caution">
    <text evidence="1">The sequence shown here is derived from an EMBL/GenBank/DDBJ whole genome shotgun (WGS) entry which is preliminary data.</text>
</comment>
<gene>
    <name evidence="1" type="ORF">GCM10010302_05040</name>
</gene>
<accession>A0ABP3EMS6</accession>
<organism evidence="1 2">
    <name type="scientific">Streptomyces polychromogenes</name>
    <dbReference type="NCBI Taxonomy" id="67342"/>
    <lineage>
        <taxon>Bacteria</taxon>
        <taxon>Bacillati</taxon>
        <taxon>Actinomycetota</taxon>
        <taxon>Actinomycetes</taxon>
        <taxon>Kitasatosporales</taxon>
        <taxon>Streptomycetaceae</taxon>
        <taxon>Streptomyces</taxon>
    </lineage>
</organism>
<evidence type="ECO:0000313" key="2">
    <source>
        <dbReference type="Proteomes" id="UP001501867"/>
    </source>
</evidence>
<sequence length="123" mass="13208">MTRPRAMGELVVELRLWMCGRASNDLAEEAEQQVRDHTWALAPGDRTVASKAADLHGGVGPPHTQEALSAVERLACLREAVAVLAGVHGLAAGDYWFNDMADRGSGPCSRVSAATWPARWCTP</sequence>
<dbReference type="Proteomes" id="UP001501867">
    <property type="component" value="Unassembled WGS sequence"/>
</dbReference>
<protein>
    <recommendedName>
        <fullName evidence="3">Acyl-CoA dehydrogenase/oxidase C-terminal domain-containing protein</fullName>
    </recommendedName>
</protein>
<name>A0ABP3EMS6_9ACTN</name>
<evidence type="ECO:0000313" key="1">
    <source>
        <dbReference type="EMBL" id="GAA0270455.1"/>
    </source>
</evidence>
<proteinExistence type="predicted"/>
<dbReference type="RefSeq" id="WP_344152085.1">
    <property type="nucleotide sequence ID" value="NZ_BAAABV010000005.1"/>
</dbReference>